<dbReference type="Proteomes" id="UP000551353">
    <property type="component" value="Unassembled WGS sequence"/>
</dbReference>
<gene>
    <name evidence="1" type="ORF">GGD56_000436</name>
</gene>
<name>A0ABR6IFH8_9HYPH</name>
<evidence type="ECO:0000313" key="1">
    <source>
        <dbReference type="EMBL" id="MBB4226616.1"/>
    </source>
</evidence>
<accession>A0ABR6IFH8</accession>
<proteinExistence type="predicted"/>
<organism evidence="1 2">
    <name type="scientific">Rhizobium mongolense</name>
    <dbReference type="NCBI Taxonomy" id="57676"/>
    <lineage>
        <taxon>Bacteria</taxon>
        <taxon>Pseudomonadati</taxon>
        <taxon>Pseudomonadota</taxon>
        <taxon>Alphaproteobacteria</taxon>
        <taxon>Hyphomicrobiales</taxon>
        <taxon>Rhizobiaceae</taxon>
        <taxon>Rhizobium/Agrobacterium group</taxon>
        <taxon>Rhizobium</taxon>
    </lineage>
</organism>
<reference evidence="1 2" key="1">
    <citation type="submission" date="2020-08" db="EMBL/GenBank/DDBJ databases">
        <title>Genomic Encyclopedia of Type Strains, Phase IV (KMG-V): Genome sequencing to study the core and pangenomes of soil and plant-associated prokaryotes.</title>
        <authorList>
            <person name="Whitman W."/>
        </authorList>
    </citation>
    <scope>NUCLEOTIDE SEQUENCE [LARGE SCALE GENOMIC DNA]</scope>
    <source>
        <strain evidence="1 2">SEMIA 4087</strain>
    </source>
</reference>
<sequence>MPQHCIAWSDWVSTPKMEAHYGIRIDLIYYYWPGSWIQNRPGFMTGSGLPMRFADLDGSMIDVYQAASHLVNESGMRFPSAIETQLDRALGPQVIMARSGRITTSPTISTDN</sequence>
<evidence type="ECO:0000313" key="2">
    <source>
        <dbReference type="Proteomes" id="UP000551353"/>
    </source>
</evidence>
<dbReference type="EMBL" id="JACIFX010000001">
    <property type="protein sequence ID" value="MBB4226616.1"/>
    <property type="molecule type" value="Genomic_DNA"/>
</dbReference>
<comment type="caution">
    <text evidence="1">The sequence shown here is derived from an EMBL/GenBank/DDBJ whole genome shotgun (WGS) entry which is preliminary data.</text>
</comment>
<keyword evidence="2" id="KW-1185">Reference proteome</keyword>
<protein>
    <submittedName>
        <fullName evidence="1">Uncharacterized protein</fullName>
    </submittedName>
</protein>
<dbReference type="RefSeq" id="WP_022712879.1">
    <property type="nucleotide sequence ID" value="NZ_JACIFX010000001.1"/>
</dbReference>